<evidence type="ECO:0000256" key="1">
    <source>
        <dbReference type="SAM" id="SignalP"/>
    </source>
</evidence>
<dbReference type="AlphaFoldDB" id="A0A4V2G4H9"/>
<keyword evidence="1" id="KW-0732">Signal</keyword>
<dbReference type="EMBL" id="SHKW01000001">
    <property type="protein sequence ID" value="RZU41016.1"/>
    <property type="molecule type" value="Genomic_DNA"/>
</dbReference>
<protein>
    <recommendedName>
        <fullName evidence="4">Plastocyanin</fullName>
    </recommendedName>
</protein>
<dbReference type="RefSeq" id="WP_130419005.1">
    <property type="nucleotide sequence ID" value="NZ_SHKW01000001.1"/>
</dbReference>
<keyword evidence="3" id="KW-1185">Reference proteome</keyword>
<proteinExistence type="predicted"/>
<feature type="signal peptide" evidence="1">
    <location>
        <begin position="1"/>
        <end position="25"/>
    </location>
</feature>
<evidence type="ECO:0000313" key="3">
    <source>
        <dbReference type="Proteomes" id="UP000292958"/>
    </source>
</evidence>
<organism evidence="2 3">
    <name type="scientific">Edaphobacter modestus</name>
    <dbReference type="NCBI Taxonomy" id="388466"/>
    <lineage>
        <taxon>Bacteria</taxon>
        <taxon>Pseudomonadati</taxon>
        <taxon>Acidobacteriota</taxon>
        <taxon>Terriglobia</taxon>
        <taxon>Terriglobales</taxon>
        <taxon>Acidobacteriaceae</taxon>
        <taxon>Edaphobacter</taxon>
    </lineage>
</organism>
<gene>
    <name evidence="2" type="ORF">BDD14_2507</name>
</gene>
<accession>A0A4V2G4H9</accession>
<reference evidence="2 3" key="1">
    <citation type="submission" date="2019-02" db="EMBL/GenBank/DDBJ databases">
        <title>Genomic Encyclopedia of Archaeal and Bacterial Type Strains, Phase II (KMG-II): from individual species to whole genera.</title>
        <authorList>
            <person name="Goeker M."/>
        </authorList>
    </citation>
    <scope>NUCLEOTIDE SEQUENCE [LARGE SCALE GENOMIC DNA]</scope>
    <source>
        <strain evidence="2 3">DSM 18101</strain>
    </source>
</reference>
<evidence type="ECO:0000313" key="2">
    <source>
        <dbReference type="EMBL" id="RZU41016.1"/>
    </source>
</evidence>
<evidence type="ECO:0008006" key="4">
    <source>
        <dbReference type="Google" id="ProtNLM"/>
    </source>
</evidence>
<comment type="caution">
    <text evidence="2">The sequence shown here is derived from an EMBL/GenBank/DDBJ whole genome shotgun (WGS) entry which is preliminary data.</text>
</comment>
<dbReference type="OrthoDB" id="122312at2"/>
<sequence length="112" mass="11602">MNYRKFVAATVVAASSLLASPAVYAVTSVHSPVLAMFGKSKTIKLTFLNDSTAPIEVKAGEQVIKLEAGKPVTVDLTPGTRVVSATATPTHEAGTLIAEITNALNGATIHIK</sequence>
<feature type="chain" id="PRO_5020315810" description="Plastocyanin" evidence="1">
    <location>
        <begin position="26"/>
        <end position="112"/>
    </location>
</feature>
<dbReference type="Proteomes" id="UP000292958">
    <property type="component" value="Unassembled WGS sequence"/>
</dbReference>
<name>A0A4V2G4H9_9BACT</name>